<keyword evidence="2" id="KW-0479">Metal-binding</keyword>
<sequence>MISFKQVNPVDFLTNYWQKKPLVLRQALPNFKNPLSADELAGLALEEEVESRIVLETPNNSPYWTLKRGPFIEKDFNKLPKTHWTLLVQGVDRFVPEVSDLLNHFNFLPQWRIDDIMISYAVMHGSVGPHYDNYDVFLYQAQGRRKWLLTSQHCHTDNYLDNIELRIMKHFVTEQEIILEEGDMLYLPPHIGHHGISLSDDCMTYSFGYRSYQLSEMWDSLSDFLSFNKKEEVLYTDPNWAKLQSPAEIPRQALINARQLLQAVLDDERALSQWFGSFVTSLDRHAESLLPAVDDGKEFDQFCNDLGQAESVKRNPLCRFAYMRDENASQLVLYINGEQWETSLLSPELVRKIADNHSLTLKEIMPFVDKKENQLFLYRLWQLEWLEFLIKDN</sequence>
<dbReference type="PROSITE" id="PS51184">
    <property type="entry name" value="JMJC"/>
    <property type="match status" value="1"/>
</dbReference>
<proteinExistence type="predicted"/>
<dbReference type="GO" id="GO:0016706">
    <property type="term" value="F:2-oxoglutarate-dependent dioxygenase activity"/>
    <property type="evidence" value="ECO:0007669"/>
    <property type="project" value="TreeGrafter"/>
</dbReference>
<feature type="domain" description="JmjC" evidence="6">
    <location>
        <begin position="97"/>
        <end position="226"/>
    </location>
</feature>
<dbReference type="Gene3D" id="2.60.120.650">
    <property type="entry name" value="Cupin"/>
    <property type="match status" value="1"/>
</dbReference>
<evidence type="ECO:0000256" key="5">
    <source>
        <dbReference type="ARBA" id="ARBA00023004"/>
    </source>
</evidence>
<evidence type="ECO:0000256" key="2">
    <source>
        <dbReference type="ARBA" id="ARBA00022723"/>
    </source>
</evidence>
<keyword evidence="4" id="KW-0560">Oxidoreductase</keyword>
<dbReference type="EMBL" id="UGNV01000001">
    <property type="protein sequence ID" value="STX28328.1"/>
    <property type="molecule type" value="Genomic_DNA"/>
</dbReference>
<dbReference type="InterPro" id="IPR046799">
    <property type="entry name" value="ROXA-like_wH"/>
</dbReference>
<dbReference type="Pfam" id="PF20514">
    <property type="entry name" value="WHD_ROXA"/>
    <property type="match status" value="1"/>
</dbReference>
<evidence type="ECO:0000313" key="8">
    <source>
        <dbReference type="Proteomes" id="UP000254968"/>
    </source>
</evidence>
<dbReference type="GO" id="GO:0046872">
    <property type="term" value="F:metal ion binding"/>
    <property type="evidence" value="ECO:0007669"/>
    <property type="project" value="UniProtKB-KW"/>
</dbReference>
<dbReference type="OrthoDB" id="9764016at2"/>
<keyword evidence="3" id="KW-0223">Dioxygenase</keyword>
<gene>
    <name evidence="7" type="ORF">NCTC13315_00857</name>
</gene>
<dbReference type="RefSeq" id="WP_115302087.1">
    <property type="nucleotide sequence ID" value="NZ_CAAAHO010000001.1"/>
</dbReference>
<protein>
    <submittedName>
        <fullName evidence="7">Cupin</fullName>
    </submittedName>
</protein>
<dbReference type="PANTHER" id="PTHR13096">
    <property type="entry name" value="MINA53 MYC INDUCED NUCLEAR ANTIGEN"/>
    <property type="match status" value="1"/>
</dbReference>
<name>A0A378HZG2_9GAMM</name>
<accession>A0A378HZG2</accession>
<keyword evidence="8" id="KW-1185">Reference proteome</keyword>
<dbReference type="InterPro" id="IPR039994">
    <property type="entry name" value="NO66-like"/>
</dbReference>
<evidence type="ECO:0000313" key="7">
    <source>
        <dbReference type="EMBL" id="STX28328.1"/>
    </source>
</evidence>
<evidence type="ECO:0000256" key="4">
    <source>
        <dbReference type="ARBA" id="ARBA00023002"/>
    </source>
</evidence>
<evidence type="ECO:0000256" key="1">
    <source>
        <dbReference type="ARBA" id="ARBA00001954"/>
    </source>
</evidence>
<dbReference type="Proteomes" id="UP000254968">
    <property type="component" value="Unassembled WGS sequence"/>
</dbReference>
<comment type="cofactor">
    <cofactor evidence="1">
        <name>Fe(2+)</name>
        <dbReference type="ChEBI" id="CHEBI:29033"/>
    </cofactor>
</comment>
<dbReference type="Pfam" id="PF08007">
    <property type="entry name" value="JmjC_2"/>
    <property type="match status" value="1"/>
</dbReference>
<dbReference type="SUPFAM" id="SSF51197">
    <property type="entry name" value="Clavaminate synthase-like"/>
    <property type="match status" value="1"/>
</dbReference>
<evidence type="ECO:0000256" key="3">
    <source>
        <dbReference type="ARBA" id="ARBA00022964"/>
    </source>
</evidence>
<reference evidence="7 8" key="1">
    <citation type="submission" date="2018-06" db="EMBL/GenBank/DDBJ databases">
        <authorList>
            <consortium name="Pathogen Informatics"/>
            <person name="Doyle S."/>
        </authorList>
    </citation>
    <scope>NUCLEOTIDE SEQUENCE [LARGE SCALE GENOMIC DNA]</scope>
    <source>
        <strain evidence="7 8">NCTC13315</strain>
    </source>
</reference>
<dbReference type="AlphaFoldDB" id="A0A378HZG2"/>
<organism evidence="7 8">
    <name type="scientific">Legionella beliardensis</name>
    <dbReference type="NCBI Taxonomy" id="91822"/>
    <lineage>
        <taxon>Bacteria</taxon>
        <taxon>Pseudomonadati</taxon>
        <taxon>Pseudomonadota</taxon>
        <taxon>Gammaproteobacteria</taxon>
        <taxon>Legionellales</taxon>
        <taxon>Legionellaceae</taxon>
        <taxon>Legionella</taxon>
    </lineage>
</organism>
<dbReference type="InterPro" id="IPR003347">
    <property type="entry name" value="JmjC_dom"/>
</dbReference>
<keyword evidence="5" id="KW-0408">Iron</keyword>
<dbReference type="PANTHER" id="PTHR13096:SF8">
    <property type="entry name" value="RIBOSOMAL OXYGENASE 1"/>
    <property type="match status" value="1"/>
</dbReference>
<evidence type="ECO:0000259" key="6">
    <source>
        <dbReference type="PROSITE" id="PS51184"/>
    </source>
</evidence>
<dbReference type="Gene3D" id="3.40.366.30">
    <property type="entry name" value="50S ribosomal protein L16 arginine hydroxylase, Chain A, Domain 2"/>
    <property type="match status" value="1"/>
</dbReference>